<reference evidence="2 3" key="1">
    <citation type="journal article" date="2007" name="Appl. Environ. Microbiol.">
        <title>Isolation of key methanogens for global methane emission from rice paddy fields: a novel isolate affiliated with the clone cluster rice cluster I.</title>
        <authorList>
            <person name="Sakai S."/>
            <person name="Imachi H."/>
            <person name="Sekiguchi Y."/>
            <person name="Ohashi A."/>
            <person name="Harada H."/>
            <person name="Kamagata Y."/>
        </authorList>
    </citation>
    <scope>NUCLEOTIDE SEQUENCE [LARGE SCALE GENOMIC DNA]</scope>
    <source>
        <strain evidence="3">DSM 17711 / JCM 13418 / NBRC 101707 / SANAE</strain>
    </source>
</reference>
<keyword evidence="3" id="KW-1185">Reference proteome</keyword>
<dbReference type="eggNOG" id="arCOG03363">
    <property type="taxonomic scope" value="Archaea"/>
</dbReference>
<dbReference type="Proteomes" id="UP000001882">
    <property type="component" value="Chromosome"/>
</dbReference>
<dbReference type="AlphaFoldDB" id="D1Z0Z4"/>
<dbReference type="GeneID" id="8682750"/>
<dbReference type="Gene3D" id="1.20.5.2950">
    <property type="match status" value="1"/>
</dbReference>
<dbReference type="STRING" id="304371.MCP_2294"/>
<name>D1Z0Z4_METPS</name>
<reference evidence="3" key="3">
    <citation type="journal article" date="2011" name="PLoS ONE">
        <title>Genome sequence of a mesophilic hydrogenotrophic methanogen Methanocella paludicola, the first cultivated representative of the order Methanocellales.</title>
        <authorList>
            <person name="Sakai S."/>
            <person name="Takaki Y."/>
            <person name="Shimamura S."/>
            <person name="Sekine M."/>
            <person name="Tajima T."/>
            <person name="Kosugi H."/>
            <person name="Ichikawa N."/>
            <person name="Tasumi E."/>
            <person name="Hiraki A.T."/>
            <person name="Shimizu A."/>
            <person name="Kato Y."/>
            <person name="Nishiko R."/>
            <person name="Mori K."/>
            <person name="Fujita N."/>
            <person name="Imachi H."/>
            <person name="Takai K."/>
        </authorList>
    </citation>
    <scope>NUCLEOTIDE SEQUENCE [LARGE SCALE GENOMIC DNA]</scope>
    <source>
        <strain evidence="3">DSM 17711 / JCM 13418 / NBRC 101707 / SANAE</strain>
    </source>
</reference>
<accession>D1Z0Z4</accession>
<organism evidence="2 3">
    <name type="scientific">Methanocella paludicola (strain DSM 17711 / JCM 13418 / NBRC 101707 / SANAE)</name>
    <dbReference type="NCBI Taxonomy" id="304371"/>
    <lineage>
        <taxon>Archaea</taxon>
        <taxon>Methanobacteriati</taxon>
        <taxon>Methanobacteriota</taxon>
        <taxon>Stenosarchaea group</taxon>
        <taxon>Methanomicrobia</taxon>
        <taxon>Methanocellales</taxon>
        <taxon>Methanocellaceae</taxon>
        <taxon>Methanocella</taxon>
    </lineage>
</organism>
<reference evidence="2 3" key="2">
    <citation type="journal article" date="2008" name="Int. J. Syst. Evol. Microbiol.">
        <title>Methanocella paludicola gen. nov., sp. nov., a methane-producing archaeon, the first isolate of the lineage 'Rice Cluster I', and proposal of the new archaeal order Methanocellales ord. nov.</title>
        <authorList>
            <person name="Sakai S."/>
            <person name="Imachi H."/>
            <person name="Hanada S."/>
            <person name="Ohashi A."/>
            <person name="Harada H."/>
            <person name="Kamagata Y."/>
        </authorList>
    </citation>
    <scope>NUCLEOTIDE SEQUENCE [LARGE SCALE GENOMIC DNA]</scope>
    <source>
        <strain evidence="3">DSM 17711 / JCM 13418 / NBRC 101707 / SANAE</strain>
    </source>
</reference>
<dbReference type="Pfam" id="PF16999">
    <property type="entry name" value="V-ATPase_G_2"/>
    <property type="match status" value="1"/>
</dbReference>
<keyword evidence="1" id="KW-0175">Coiled coil</keyword>
<evidence type="ECO:0000313" key="2">
    <source>
        <dbReference type="EMBL" id="BAI62366.1"/>
    </source>
</evidence>
<dbReference type="EMBL" id="AP011532">
    <property type="protein sequence ID" value="BAI62366.1"/>
    <property type="molecule type" value="Genomic_DNA"/>
</dbReference>
<dbReference type="InParanoid" id="D1Z0Z4"/>
<sequence>MDEQKTLLEQIREKESELSLRQENAIKNAEEILSRAKADAELIAAEADAKGKAMAQQYRDERKEWIAMEADEIMGRGSAEALALRKSGEEHLSDAVRLIVDAVTYASQDEKDPGNRP</sequence>
<evidence type="ECO:0000313" key="3">
    <source>
        <dbReference type="Proteomes" id="UP000001882"/>
    </source>
</evidence>
<feature type="coiled-coil region" evidence="1">
    <location>
        <begin position="1"/>
        <end position="46"/>
    </location>
</feature>
<gene>
    <name evidence="2" type="ordered locus">MCP_2294</name>
</gene>
<dbReference type="KEGG" id="mpd:MCP_2294"/>
<protein>
    <submittedName>
        <fullName evidence="2">A-type ATP synthase subunit</fullName>
    </submittedName>
</protein>
<dbReference type="RefSeq" id="WP_012901040.1">
    <property type="nucleotide sequence ID" value="NC_013665.1"/>
</dbReference>
<proteinExistence type="predicted"/>
<evidence type="ECO:0000256" key="1">
    <source>
        <dbReference type="SAM" id="Coils"/>
    </source>
</evidence>